<accession>A0A6G0YB25</accession>
<comment type="caution">
    <text evidence="1">The sequence shown here is derived from an EMBL/GenBank/DDBJ whole genome shotgun (WGS) entry which is preliminary data.</text>
</comment>
<sequence length="115" mass="12921">MSNAIRSSRYIHNCLLASQLIRCEAPTPHEIVTDYSNALIGAVIRSFVNVQSESLAGFETIFMKLLVVACSETDGMIVNSNIKTPTEIIRYDLVCLIKDHNVACQYQNRIQVLFK</sequence>
<name>A0A6G0YB25_APHCR</name>
<evidence type="ECO:0000313" key="2">
    <source>
        <dbReference type="Proteomes" id="UP000478052"/>
    </source>
</evidence>
<dbReference type="EMBL" id="VUJU01005095">
    <property type="protein sequence ID" value="KAF0752313.1"/>
    <property type="molecule type" value="Genomic_DNA"/>
</dbReference>
<proteinExistence type="predicted"/>
<dbReference type="Proteomes" id="UP000478052">
    <property type="component" value="Unassembled WGS sequence"/>
</dbReference>
<protein>
    <submittedName>
        <fullName evidence="1">Uncharacterized protein</fullName>
    </submittedName>
</protein>
<keyword evidence="2" id="KW-1185">Reference proteome</keyword>
<reference evidence="1 2" key="1">
    <citation type="submission" date="2019-08" db="EMBL/GenBank/DDBJ databases">
        <title>Whole genome of Aphis craccivora.</title>
        <authorList>
            <person name="Voronova N.V."/>
            <person name="Shulinski R.S."/>
            <person name="Bandarenka Y.V."/>
            <person name="Zhorov D.G."/>
            <person name="Warner D."/>
        </authorList>
    </citation>
    <scope>NUCLEOTIDE SEQUENCE [LARGE SCALE GENOMIC DNA]</scope>
    <source>
        <strain evidence="1">180601</strain>
        <tissue evidence="1">Whole Body</tissue>
    </source>
</reference>
<dbReference type="AlphaFoldDB" id="A0A6G0YB25"/>
<organism evidence="1 2">
    <name type="scientific">Aphis craccivora</name>
    <name type="common">Cowpea aphid</name>
    <dbReference type="NCBI Taxonomy" id="307492"/>
    <lineage>
        <taxon>Eukaryota</taxon>
        <taxon>Metazoa</taxon>
        <taxon>Ecdysozoa</taxon>
        <taxon>Arthropoda</taxon>
        <taxon>Hexapoda</taxon>
        <taxon>Insecta</taxon>
        <taxon>Pterygota</taxon>
        <taxon>Neoptera</taxon>
        <taxon>Paraneoptera</taxon>
        <taxon>Hemiptera</taxon>
        <taxon>Sternorrhyncha</taxon>
        <taxon>Aphidomorpha</taxon>
        <taxon>Aphidoidea</taxon>
        <taxon>Aphididae</taxon>
        <taxon>Aphidini</taxon>
        <taxon>Aphis</taxon>
        <taxon>Aphis</taxon>
    </lineage>
</organism>
<evidence type="ECO:0000313" key="1">
    <source>
        <dbReference type="EMBL" id="KAF0752313.1"/>
    </source>
</evidence>
<gene>
    <name evidence="1" type="ORF">FWK35_00010192</name>
</gene>